<comment type="caution">
    <text evidence="2">The sequence shown here is derived from an EMBL/GenBank/DDBJ whole genome shotgun (WGS) entry which is preliminary data.</text>
</comment>
<dbReference type="RefSeq" id="WP_344932476.1">
    <property type="nucleotide sequence ID" value="NZ_BAABDM010000001.1"/>
</dbReference>
<accession>A0ABP7WF90</accession>
<name>A0ABP7WF90_9GAMM</name>
<reference evidence="3" key="1">
    <citation type="journal article" date="2019" name="Int. J. Syst. Evol. Microbiol.">
        <title>The Global Catalogue of Microorganisms (GCM) 10K type strain sequencing project: providing services to taxonomists for standard genome sequencing and annotation.</title>
        <authorList>
            <consortium name="The Broad Institute Genomics Platform"/>
            <consortium name="The Broad Institute Genome Sequencing Center for Infectious Disease"/>
            <person name="Wu L."/>
            <person name="Ma J."/>
        </authorList>
    </citation>
    <scope>NUCLEOTIDE SEQUENCE [LARGE SCALE GENOMIC DNA]</scope>
    <source>
        <strain evidence="3">JCM 17304</strain>
    </source>
</reference>
<dbReference type="EMBL" id="BAABDM010000001">
    <property type="protein sequence ID" value="GAA4087134.1"/>
    <property type="molecule type" value="Genomic_DNA"/>
</dbReference>
<dbReference type="Proteomes" id="UP001500392">
    <property type="component" value="Unassembled WGS sequence"/>
</dbReference>
<feature type="region of interest" description="Disordered" evidence="1">
    <location>
        <begin position="104"/>
        <end position="131"/>
    </location>
</feature>
<proteinExistence type="predicted"/>
<keyword evidence="3" id="KW-1185">Reference proteome</keyword>
<evidence type="ECO:0000313" key="2">
    <source>
        <dbReference type="EMBL" id="GAA4087134.1"/>
    </source>
</evidence>
<feature type="compositionally biased region" description="Polar residues" evidence="1">
    <location>
        <begin position="112"/>
        <end position="122"/>
    </location>
</feature>
<gene>
    <name evidence="2" type="ORF">GCM10022414_07370</name>
</gene>
<evidence type="ECO:0000256" key="1">
    <source>
        <dbReference type="SAM" id="MobiDB-lite"/>
    </source>
</evidence>
<sequence length="131" mass="14483">MVYSPEMVALLQQLRSRIFAEFGTRIRLADPELLTTLGGLGKKSRDPFTRKTVVEIMKLGGLPFELEQSTKSSTPAVKKNLDQIEIMYRGSKVLRDKAQSSAAAAAEDGVTAGSTGQRQSRQMYRGQVVYK</sequence>
<evidence type="ECO:0000313" key="3">
    <source>
        <dbReference type="Proteomes" id="UP001500392"/>
    </source>
</evidence>
<organism evidence="2 3">
    <name type="scientific">Zhongshania borealis</name>
    <dbReference type="NCBI Taxonomy" id="889488"/>
    <lineage>
        <taxon>Bacteria</taxon>
        <taxon>Pseudomonadati</taxon>
        <taxon>Pseudomonadota</taxon>
        <taxon>Gammaproteobacteria</taxon>
        <taxon>Cellvibrionales</taxon>
        <taxon>Spongiibacteraceae</taxon>
        <taxon>Zhongshania</taxon>
    </lineage>
</organism>
<protein>
    <submittedName>
        <fullName evidence="2">Uncharacterized protein</fullName>
    </submittedName>
</protein>